<evidence type="ECO:0000259" key="10">
    <source>
        <dbReference type="Pfam" id="PF00712"/>
    </source>
</evidence>
<comment type="subcellular location">
    <subcellularLocation>
        <location evidence="1 9">Cytoplasm</location>
    </subcellularLocation>
</comment>
<protein>
    <recommendedName>
        <fullName evidence="9">Beta sliding clamp</fullName>
    </recommendedName>
</protein>
<feature type="domain" description="DNA polymerase III beta sliding clamp N-terminal" evidence="10">
    <location>
        <begin position="1"/>
        <end position="118"/>
    </location>
</feature>
<dbReference type="NCBIfam" id="TIGR00663">
    <property type="entry name" value="dnan"/>
    <property type="match status" value="1"/>
</dbReference>
<feature type="domain" description="DNA polymerase III beta sliding clamp C-terminal" evidence="12">
    <location>
        <begin position="252"/>
        <end position="371"/>
    </location>
</feature>
<evidence type="ECO:0000259" key="11">
    <source>
        <dbReference type="Pfam" id="PF02767"/>
    </source>
</evidence>
<dbReference type="GO" id="GO:0003677">
    <property type="term" value="F:DNA binding"/>
    <property type="evidence" value="ECO:0007669"/>
    <property type="project" value="UniProtKB-UniRule"/>
</dbReference>
<evidence type="ECO:0000256" key="4">
    <source>
        <dbReference type="ARBA" id="ARBA00022679"/>
    </source>
</evidence>
<dbReference type="GO" id="GO:0009360">
    <property type="term" value="C:DNA polymerase III complex"/>
    <property type="evidence" value="ECO:0007669"/>
    <property type="project" value="InterPro"/>
</dbReference>
<comment type="subunit">
    <text evidence="9">Forms a ring-shaped head-to-tail homodimer around DNA.</text>
</comment>
<name>A0A1G2HYQ4_9BACT</name>
<dbReference type="GO" id="GO:0003887">
    <property type="term" value="F:DNA-directed DNA polymerase activity"/>
    <property type="evidence" value="ECO:0007669"/>
    <property type="project" value="UniProtKB-UniRule"/>
</dbReference>
<dbReference type="AlphaFoldDB" id="A0A1G2HYQ4"/>
<evidence type="ECO:0000259" key="12">
    <source>
        <dbReference type="Pfam" id="PF02768"/>
    </source>
</evidence>
<comment type="function">
    <text evidence="9">Confers DNA tethering and processivity to DNA polymerases and other proteins. Acts as a clamp, forming a ring around DNA (a reaction catalyzed by the clamp-loading complex) which diffuses in an ATP-independent manner freely and bidirectionally along dsDNA. Initially characterized for its ability to contact the catalytic subunit of DNA polymerase III (Pol III), a complex, multichain enzyme responsible for most of the replicative synthesis in bacteria; Pol III exhibits 3'-5' exonuclease proofreading activity. The beta chain is required for initiation of replication as well as for processivity of DNA replication.</text>
</comment>
<reference evidence="13 14" key="1">
    <citation type="journal article" date="2016" name="Nat. Commun.">
        <title>Thousands of microbial genomes shed light on interconnected biogeochemical processes in an aquifer system.</title>
        <authorList>
            <person name="Anantharaman K."/>
            <person name="Brown C.T."/>
            <person name="Hug L.A."/>
            <person name="Sharon I."/>
            <person name="Castelle C.J."/>
            <person name="Probst A.J."/>
            <person name="Thomas B.C."/>
            <person name="Singh A."/>
            <person name="Wilkins M.J."/>
            <person name="Karaoz U."/>
            <person name="Brodie E.L."/>
            <person name="Williams K.H."/>
            <person name="Hubbard S.S."/>
            <person name="Banfield J.F."/>
        </authorList>
    </citation>
    <scope>NUCLEOTIDE SEQUENCE [LARGE SCALE GENOMIC DNA]</scope>
</reference>
<evidence type="ECO:0000256" key="6">
    <source>
        <dbReference type="ARBA" id="ARBA00022705"/>
    </source>
</evidence>
<dbReference type="EMBL" id="MHOS01000049">
    <property type="protein sequence ID" value="OGZ66948.1"/>
    <property type="molecule type" value="Genomic_DNA"/>
</dbReference>
<dbReference type="SUPFAM" id="SSF55979">
    <property type="entry name" value="DNA clamp"/>
    <property type="match status" value="3"/>
</dbReference>
<evidence type="ECO:0000256" key="7">
    <source>
        <dbReference type="ARBA" id="ARBA00022932"/>
    </source>
</evidence>
<dbReference type="PANTHER" id="PTHR30478:SF0">
    <property type="entry name" value="BETA SLIDING CLAMP"/>
    <property type="match status" value="1"/>
</dbReference>
<dbReference type="Proteomes" id="UP000176421">
    <property type="component" value="Unassembled WGS sequence"/>
</dbReference>
<dbReference type="InterPro" id="IPR022637">
    <property type="entry name" value="DNA_polIII_beta_cen"/>
</dbReference>
<dbReference type="PIRSF" id="PIRSF000804">
    <property type="entry name" value="DNA_pol_III_b"/>
    <property type="match status" value="1"/>
</dbReference>
<keyword evidence="5 9" id="KW-0548">Nucleotidyltransferase</keyword>
<evidence type="ECO:0000256" key="5">
    <source>
        <dbReference type="ARBA" id="ARBA00022695"/>
    </source>
</evidence>
<accession>A0A1G2HYQ4</accession>
<proteinExistence type="inferred from homology"/>
<dbReference type="Gene3D" id="3.70.10.10">
    <property type="match status" value="1"/>
</dbReference>
<comment type="similarity">
    <text evidence="2 9">Belongs to the beta sliding clamp family.</text>
</comment>
<keyword evidence="6 9" id="KW-0235">DNA replication</keyword>
<evidence type="ECO:0000256" key="9">
    <source>
        <dbReference type="PIRNR" id="PIRNR000804"/>
    </source>
</evidence>
<dbReference type="CDD" id="cd00140">
    <property type="entry name" value="beta_clamp"/>
    <property type="match status" value="1"/>
</dbReference>
<keyword evidence="7 9" id="KW-0239">DNA-directed DNA polymerase</keyword>
<evidence type="ECO:0000313" key="13">
    <source>
        <dbReference type="EMBL" id="OGZ66948.1"/>
    </source>
</evidence>
<dbReference type="Pfam" id="PF02767">
    <property type="entry name" value="DNA_pol3_beta_2"/>
    <property type="match status" value="1"/>
</dbReference>
<keyword evidence="4 9" id="KW-0808">Transferase</keyword>
<dbReference type="GO" id="GO:0006271">
    <property type="term" value="P:DNA strand elongation involved in DNA replication"/>
    <property type="evidence" value="ECO:0007669"/>
    <property type="project" value="TreeGrafter"/>
</dbReference>
<dbReference type="InterPro" id="IPR022634">
    <property type="entry name" value="DNA_polIII_beta_N"/>
</dbReference>
<evidence type="ECO:0000256" key="3">
    <source>
        <dbReference type="ARBA" id="ARBA00022490"/>
    </source>
</evidence>
<dbReference type="InterPro" id="IPR046938">
    <property type="entry name" value="DNA_clamp_sf"/>
</dbReference>
<feature type="domain" description="DNA polymerase III beta sliding clamp central" evidence="11">
    <location>
        <begin position="127"/>
        <end position="249"/>
    </location>
</feature>
<dbReference type="InterPro" id="IPR022635">
    <property type="entry name" value="DNA_polIII_beta_C"/>
</dbReference>
<gene>
    <name evidence="13" type="ORF">A3D35_01580</name>
</gene>
<comment type="caution">
    <text evidence="13">The sequence shown here is derived from an EMBL/GenBank/DDBJ whole genome shotgun (WGS) entry which is preliminary data.</text>
</comment>
<evidence type="ECO:0000256" key="8">
    <source>
        <dbReference type="ARBA" id="ARBA00023125"/>
    </source>
</evidence>
<dbReference type="PANTHER" id="PTHR30478">
    <property type="entry name" value="DNA POLYMERASE III SUBUNIT BETA"/>
    <property type="match status" value="1"/>
</dbReference>
<dbReference type="SMART" id="SM00480">
    <property type="entry name" value="POL3Bc"/>
    <property type="match status" value="1"/>
</dbReference>
<organism evidence="13 14">
    <name type="scientific">Candidatus Staskawiczbacteria bacterium RIFCSPHIGHO2_02_FULL_34_9</name>
    <dbReference type="NCBI Taxonomy" id="1802206"/>
    <lineage>
        <taxon>Bacteria</taxon>
        <taxon>Candidatus Staskawicziibacteriota</taxon>
    </lineage>
</organism>
<sequence>MKAEVLKENLKSGLSVTERVAGKNLSLPILSNILINTEDSFLNLISTDLEVVIKLWILSKIINKGNVVVPAKLFSGFISSLPNDKVLIESKDNNLNIECGKLKTNIQGYNPEDFPIIPEFKESGFLEINNDKLCQAISQVSDIPTNSQSRPEISGVYFYFSKNNLKMVATDSFRLAEKTIILEKFIDKEVSFILPQRSVREVLNILDGKTGTVKILFSNNQVLFEFPMKEVKHPLIQIISRLIDGDYPNYQDIIPSKFKTKVVLKRDEFLNQLKTASLFSDKNNEVKISVNKEDEEIEILSKNPNIGENKSNISAKINGDSISVSFNYKFLIDGLSNIKSSEVEFSVSKEEGACILKPVGDFSYIYVVMPIKSIQ</sequence>
<dbReference type="Gene3D" id="3.10.150.10">
    <property type="entry name" value="DNA Polymerase III, subunit A, domain 2"/>
    <property type="match status" value="1"/>
</dbReference>
<dbReference type="Pfam" id="PF00712">
    <property type="entry name" value="DNA_pol3_beta"/>
    <property type="match status" value="1"/>
</dbReference>
<dbReference type="Pfam" id="PF02768">
    <property type="entry name" value="DNA_pol3_beta_3"/>
    <property type="match status" value="1"/>
</dbReference>
<dbReference type="STRING" id="1802206.A3D35_01580"/>
<evidence type="ECO:0000256" key="2">
    <source>
        <dbReference type="ARBA" id="ARBA00010752"/>
    </source>
</evidence>
<dbReference type="InterPro" id="IPR001001">
    <property type="entry name" value="DNA_polIII_beta"/>
</dbReference>
<evidence type="ECO:0000256" key="1">
    <source>
        <dbReference type="ARBA" id="ARBA00004496"/>
    </source>
</evidence>
<keyword evidence="3 9" id="KW-0963">Cytoplasm</keyword>
<keyword evidence="8" id="KW-0238">DNA-binding</keyword>
<evidence type="ECO:0000313" key="14">
    <source>
        <dbReference type="Proteomes" id="UP000176421"/>
    </source>
</evidence>
<dbReference type="GO" id="GO:0005737">
    <property type="term" value="C:cytoplasm"/>
    <property type="evidence" value="ECO:0007669"/>
    <property type="project" value="UniProtKB-SubCell"/>
</dbReference>
<dbReference type="GO" id="GO:0008408">
    <property type="term" value="F:3'-5' exonuclease activity"/>
    <property type="evidence" value="ECO:0007669"/>
    <property type="project" value="InterPro"/>
</dbReference>